<name>A0A367YXD0_9ACTN</name>
<dbReference type="SUPFAM" id="SSF56112">
    <property type="entry name" value="Protein kinase-like (PK-like)"/>
    <property type="match status" value="1"/>
</dbReference>
<dbReference type="GO" id="GO:0019748">
    <property type="term" value="P:secondary metabolic process"/>
    <property type="evidence" value="ECO:0007669"/>
    <property type="project" value="InterPro"/>
</dbReference>
<dbReference type="EMBL" id="QOUI01000003">
    <property type="protein sequence ID" value="RCK70488.1"/>
    <property type="molecule type" value="Genomic_DNA"/>
</dbReference>
<comment type="caution">
    <text evidence="1">The sequence shown here is derived from an EMBL/GenBank/DDBJ whole genome shotgun (WGS) entry which is preliminary data.</text>
</comment>
<protein>
    <submittedName>
        <fullName evidence="1">Hydroxyurea phosphotransferase</fullName>
    </submittedName>
</protein>
<keyword evidence="1" id="KW-0808">Transferase</keyword>
<accession>A0A367YXD0</accession>
<sequence length="296" mass="32448">MPTVWPTEESWRATVPGLVARYVERWGLTLGEDHVGGTASRVVRARTADGVDVVLKVSLPHREARGEAAALRWWDGDGAVRLLAEDPDDPYALLLEPCVPGTRLSDRHDLPAEQRLEIAAGLLSRLWGHGVPPDHPFERVEDVAAEWADLLEERMRTLRPSYDPGLVASGARLLRELPGTAGCEVVVHGDFNPGNVLQSTREPWLVIDAKPMVGDPGYDLSPLLMQVDDPFEHPDPAAVLVPRLELLAGLTGEPVERLRAWVVAREVEAALWYASRDEPGPGADCLHRAGLVADLR</sequence>
<dbReference type="InterPro" id="IPR011009">
    <property type="entry name" value="Kinase-like_dom_sf"/>
</dbReference>
<evidence type="ECO:0000313" key="2">
    <source>
        <dbReference type="Proteomes" id="UP000252770"/>
    </source>
</evidence>
<dbReference type="InterPro" id="IPR006748">
    <property type="entry name" value="NH2Glyco/OHUrea_AB-resist_kin"/>
</dbReference>
<proteinExistence type="predicted"/>
<evidence type="ECO:0000313" key="1">
    <source>
        <dbReference type="EMBL" id="RCK70488.1"/>
    </source>
</evidence>
<organism evidence="1 2">
    <name type="scientific">Desertihabitans brevis</name>
    <dbReference type="NCBI Taxonomy" id="2268447"/>
    <lineage>
        <taxon>Bacteria</taxon>
        <taxon>Bacillati</taxon>
        <taxon>Actinomycetota</taxon>
        <taxon>Actinomycetes</taxon>
        <taxon>Propionibacteriales</taxon>
        <taxon>Propionibacteriaceae</taxon>
        <taxon>Desertihabitans</taxon>
    </lineage>
</organism>
<dbReference type="Gene3D" id="3.90.1200.10">
    <property type="match status" value="1"/>
</dbReference>
<dbReference type="GO" id="GO:0016773">
    <property type="term" value="F:phosphotransferase activity, alcohol group as acceptor"/>
    <property type="evidence" value="ECO:0007669"/>
    <property type="project" value="InterPro"/>
</dbReference>
<dbReference type="Pfam" id="PF04655">
    <property type="entry name" value="APH_6_hur"/>
    <property type="match status" value="1"/>
</dbReference>
<dbReference type="AlphaFoldDB" id="A0A367YXD0"/>
<reference evidence="1 2" key="1">
    <citation type="submission" date="2018-07" db="EMBL/GenBank/DDBJ databases">
        <title>Desertimonas flava gen. nov. sp. nov.</title>
        <authorList>
            <person name="Liu S."/>
        </authorList>
    </citation>
    <scope>NUCLEOTIDE SEQUENCE [LARGE SCALE GENOMIC DNA]</scope>
    <source>
        <strain evidence="1 2">16Sb5-5</strain>
    </source>
</reference>
<keyword evidence="2" id="KW-1185">Reference proteome</keyword>
<gene>
    <name evidence="1" type="ORF">DT076_07035</name>
</gene>
<dbReference type="Proteomes" id="UP000252770">
    <property type="component" value="Unassembled WGS sequence"/>
</dbReference>